<evidence type="ECO:0000313" key="4">
    <source>
        <dbReference type="Proteomes" id="UP000664132"/>
    </source>
</evidence>
<dbReference type="EMBL" id="JAFJYH010000245">
    <property type="protein sequence ID" value="KAG4414849.1"/>
    <property type="molecule type" value="Genomic_DNA"/>
</dbReference>
<organism evidence="3 4">
    <name type="scientific">Cadophora malorum</name>
    <dbReference type="NCBI Taxonomy" id="108018"/>
    <lineage>
        <taxon>Eukaryota</taxon>
        <taxon>Fungi</taxon>
        <taxon>Dikarya</taxon>
        <taxon>Ascomycota</taxon>
        <taxon>Pezizomycotina</taxon>
        <taxon>Leotiomycetes</taxon>
        <taxon>Helotiales</taxon>
        <taxon>Ploettnerulaceae</taxon>
        <taxon>Cadophora</taxon>
    </lineage>
</organism>
<comment type="caution">
    <text evidence="3">The sequence shown here is derived from an EMBL/GenBank/DDBJ whole genome shotgun (WGS) entry which is preliminary data.</text>
</comment>
<keyword evidence="2" id="KW-0472">Membrane</keyword>
<reference evidence="3" key="1">
    <citation type="submission" date="2021-02" db="EMBL/GenBank/DDBJ databases">
        <title>Genome sequence Cadophora malorum strain M34.</title>
        <authorList>
            <person name="Stefanovic E."/>
            <person name="Vu D."/>
            <person name="Scully C."/>
            <person name="Dijksterhuis J."/>
            <person name="Roader J."/>
            <person name="Houbraken J."/>
        </authorList>
    </citation>
    <scope>NUCLEOTIDE SEQUENCE</scope>
    <source>
        <strain evidence="3">M34</strain>
    </source>
</reference>
<keyword evidence="2" id="KW-1133">Transmembrane helix</keyword>
<gene>
    <name evidence="3" type="ORF">IFR04_011987</name>
</gene>
<accession>A0A8H7T7K2</accession>
<keyword evidence="4" id="KW-1185">Reference proteome</keyword>
<feature type="transmembrane region" description="Helical" evidence="2">
    <location>
        <begin position="38"/>
        <end position="60"/>
    </location>
</feature>
<dbReference type="AlphaFoldDB" id="A0A8H7T7K2"/>
<sequence length="142" mass="15560">MASIISQRFSLIRRDDCDDGKSSGAACEKPVSEMLKTVVPAVIMGVILLIAGIVLFIFVLRHRKIEKLQDLNDQRKSLDFGFEVDSSTSHPISRNGKTRRPSDAENPFRDGESSLSEYGGAYRLADLGASKKDIGDQSADGR</sequence>
<evidence type="ECO:0000313" key="3">
    <source>
        <dbReference type="EMBL" id="KAG4414849.1"/>
    </source>
</evidence>
<feature type="region of interest" description="Disordered" evidence="1">
    <location>
        <begin position="83"/>
        <end position="117"/>
    </location>
</feature>
<dbReference type="OrthoDB" id="3912021at2759"/>
<keyword evidence="2" id="KW-0812">Transmembrane</keyword>
<protein>
    <submittedName>
        <fullName evidence="3">Uncharacterized protein</fullName>
    </submittedName>
</protein>
<evidence type="ECO:0000256" key="1">
    <source>
        <dbReference type="SAM" id="MobiDB-lite"/>
    </source>
</evidence>
<feature type="compositionally biased region" description="Basic and acidic residues" evidence="1">
    <location>
        <begin position="100"/>
        <end position="112"/>
    </location>
</feature>
<name>A0A8H7T7K2_9HELO</name>
<evidence type="ECO:0000256" key="2">
    <source>
        <dbReference type="SAM" id="Phobius"/>
    </source>
</evidence>
<dbReference type="Proteomes" id="UP000664132">
    <property type="component" value="Unassembled WGS sequence"/>
</dbReference>
<proteinExistence type="predicted"/>